<dbReference type="SUPFAM" id="SSF51695">
    <property type="entry name" value="PLC-like phosphodiesterases"/>
    <property type="match status" value="1"/>
</dbReference>
<dbReference type="GO" id="GO:0006629">
    <property type="term" value="P:lipid metabolic process"/>
    <property type="evidence" value="ECO:0007669"/>
    <property type="project" value="InterPro"/>
</dbReference>
<dbReference type="PANTHER" id="PTHR10336:SF209">
    <property type="entry name" value="PHOSPHOINOSITIDE PHOSPHOLIPASE C"/>
    <property type="match status" value="1"/>
</dbReference>
<dbReference type="GO" id="GO:0035556">
    <property type="term" value="P:intracellular signal transduction"/>
    <property type="evidence" value="ECO:0007669"/>
    <property type="project" value="InterPro"/>
</dbReference>
<dbReference type="GO" id="GO:0005886">
    <property type="term" value="C:plasma membrane"/>
    <property type="evidence" value="ECO:0007669"/>
    <property type="project" value="TreeGrafter"/>
</dbReference>
<reference evidence="2 3" key="1">
    <citation type="submission" date="2024-04" db="EMBL/GenBank/DDBJ databases">
        <authorList>
            <consortium name="Genoscope - CEA"/>
            <person name="William W."/>
        </authorList>
    </citation>
    <scope>NUCLEOTIDE SEQUENCE [LARGE SCALE GENOMIC DNA]</scope>
</reference>
<accession>A0AAV2INW1</accession>
<protein>
    <recommendedName>
        <fullName evidence="1">Phosphatidylinositol-specific phospholipase C X domain-containing protein</fullName>
    </recommendedName>
</protein>
<keyword evidence="3" id="KW-1185">Reference proteome</keyword>
<dbReference type="InterPro" id="IPR000909">
    <property type="entry name" value="PLipase_C_PInositol-sp_X_dom"/>
</dbReference>
<name>A0AAV2INW1_LYMST</name>
<dbReference type="AlphaFoldDB" id="A0AAV2INW1"/>
<organism evidence="2 3">
    <name type="scientific">Lymnaea stagnalis</name>
    <name type="common">Great pond snail</name>
    <name type="synonym">Helix stagnalis</name>
    <dbReference type="NCBI Taxonomy" id="6523"/>
    <lineage>
        <taxon>Eukaryota</taxon>
        <taxon>Metazoa</taxon>
        <taxon>Spiralia</taxon>
        <taxon>Lophotrochozoa</taxon>
        <taxon>Mollusca</taxon>
        <taxon>Gastropoda</taxon>
        <taxon>Heterobranchia</taxon>
        <taxon>Euthyneura</taxon>
        <taxon>Panpulmonata</taxon>
        <taxon>Hygrophila</taxon>
        <taxon>Lymnaeoidea</taxon>
        <taxon>Lymnaeidae</taxon>
        <taxon>Lymnaea</taxon>
    </lineage>
</organism>
<feature type="domain" description="Phosphatidylinositol-specific phospholipase C X" evidence="1">
    <location>
        <begin position="2"/>
        <end position="72"/>
    </location>
</feature>
<evidence type="ECO:0000313" key="2">
    <source>
        <dbReference type="EMBL" id="CAL1547808.1"/>
    </source>
</evidence>
<evidence type="ECO:0000313" key="3">
    <source>
        <dbReference type="Proteomes" id="UP001497497"/>
    </source>
</evidence>
<proteinExistence type="predicted"/>
<dbReference type="Gene3D" id="3.20.20.190">
    <property type="entry name" value="Phosphatidylinositol (PI) phosphodiesterase"/>
    <property type="match status" value="1"/>
</dbReference>
<dbReference type="InterPro" id="IPR017946">
    <property type="entry name" value="PLC-like_Pdiesterase_TIM-brl"/>
</dbReference>
<dbReference type="Pfam" id="PF00388">
    <property type="entry name" value="PI-PLC-X"/>
    <property type="match status" value="1"/>
</dbReference>
<gene>
    <name evidence="2" type="ORF">GSLYS_00021125001</name>
</gene>
<dbReference type="SMART" id="SM00148">
    <property type="entry name" value="PLCXc"/>
    <property type="match status" value="1"/>
</dbReference>
<dbReference type="InterPro" id="IPR001192">
    <property type="entry name" value="PI-PLC_fam"/>
</dbReference>
<sequence length="72" mass="8225">MLSVDCWDGPENDPIIYHGYTLTTKILFRDVIKAINEYAFKTSPYPVTLSIENHCSLQQQQVMANVMNLTFG</sequence>
<dbReference type="EMBL" id="CAXITT010001075">
    <property type="protein sequence ID" value="CAL1547808.1"/>
    <property type="molecule type" value="Genomic_DNA"/>
</dbReference>
<dbReference type="PANTHER" id="PTHR10336">
    <property type="entry name" value="PHOSPHOINOSITIDE-SPECIFIC PHOSPHOLIPASE C FAMILY PROTEIN"/>
    <property type="match status" value="1"/>
</dbReference>
<comment type="caution">
    <text evidence="2">The sequence shown here is derived from an EMBL/GenBank/DDBJ whole genome shotgun (WGS) entry which is preliminary data.</text>
</comment>
<dbReference type="Proteomes" id="UP001497497">
    <property type="component" value="Unassembled WGS sequence"/>
</dbReference>
<dbReference type="GO" id="GO:0004435">
    <property type="term" value="F:phosphatidylinositol-4,5-bisphosphate phospholipase C activity"/>
    <property type="evidence" value="ECO:0007669"/>
    <property type="project" value="TreeGrafter"/>
</dbReference>
<evidence type="ECO:0000259" key="1">
    <source>
        <dbReference type="SMART" id="SM00148"/>
    </source>
</evidence>
<feature type="non-terminal residue" evidence="2">
    <location>
        <position position="72"/>
    </location>
</feature>
<dbReference type="PROSITE" id="PS50007">
    <property type="entry name" value="PIPLC_X_DOMAIN"/>
    <property type="match status" value="1"/>
</dbReference>